<dbReference type="EMBL" id="GG684888">
    <property type="protein sequence ID" value="EER00619.1"/>
    <property type="molecule type" value="Genomic_DNA"/>
</dbReference>
<evidence type="ECO:0000256" key="2">
    <source>
        <dbReference type="ARBA" id="ARBA00022741"/>
    </source>
</evidence>
<feature type="domain" description="tRNA synthetases class I catalytic" evidence="4">
    <location>
        <begin position="2"/>
        <end position="162"/>
    </location>
</feature>
<dbReference type="InterPro" id="IPR032678">
    <property type="entry name" value="tRNA-synt_1_cat_dom"/>
</dbReference>
<dbReference type="RefSeq" id="XP_002767901.1">
    <property type="nucleotide sequence ID" value="XM_002767855.1"/>
</dbReference>
<reference evidence="5 6" key="1">
    <citation type="submission" date="2008-07" db="EMBL/GenBank/DDBJ databases">
        <authorList>
            <person name="El-Sayed N."/>
            <person name="Caler E."/>
            <person name="Inman J."/>
            <person name="Amedeo P."/>
            <person name="Hass B."/>
            <person name="Wortman J."/>
        </authorList>
    </citation>
    <scope>NUCLEOTIDE SEQUENCE [LARGE SCALE GENOMIC DNA]</scope>
    <source>
        <strain evidence="6">ATCC 50983 / TXsc</strain>
    </source>
</reference>
<keyword evidence="2" id="KW-0547">Nucleotide-binding</keyword>
<dbReference type="PANTHER" id="PTHR10890:SF3">
    <property type="entry name" value="CYSTEINE--TRNA LIGASE, CYTOPLASMIC"/>
    <property type="match status" value="1"/>
</dbReference>
<name>C5LRM4_PERM5</name>
<keyword evidence="3" id="KW-0067">ATP-binding</keyword>
<dbReference type="Proteomes" id="UP000007800">
    <property type="component" value="Unassembled WGS sequence"/>
</dbReference>
<dbReference type="InParanoid" id="C5LRM4"/>
<organism evidence="6">
    <name type="scientific">Perkinsus marinus (strain ATCC 50983 / TXsc)</name>
    <dbReference type="NCBI Taxonomy" id="423536"/>
    <lineage>
        <taxon>Eukaryota</taxon>
        <taxon>Sar</taxon>
        <taxon>Alveolata</taxon>
        <taxon>Perkinsozoa</taxon>
        <taxon>Perkinsea</taxon>
        <taxon>Perkinsida</taxon>
        <taxon>Perkinsidae</taxon>
        <taxon>Perkinsus</taxon>
    </lineage>
</organism>
<evidence type="ECO:0000256" key="3">
    <source>
        <dbReference type="ARBA" id="ARBA00022840"/>
    </source>
</evidence>
<dbReference type="GeneID" id="9043718"/>
<dbReference type="PANTHER" id="PTHR10890">
    <property type="entry name" value="CYSTEINYL-TRNA SYNTHETASE"/>
    <property type="match status" value="1"/>
</dbReference>
<keyword evidence="6" id="KW-1185">Reference proteome</keyword>
<sequence length="162" mass="18618">MNITDIDDKIILKARKGELVRQYSSSHHSLEKVKADCGVVVERNVQKAHQKLTEMKAENIDPSSREFEEHATLVAQQEMKVEQAEALKLKFDTLSASPSTDGQRFITLCRDLLADWLDEQFGATIEDKEIFYAHARKYEKEFLEDCESLGIREPTVMTRITE</sequence>
<protein>
    <recommendedName>
        <fullName evidence="4">tRNA synthetases class I catalytic domain-containing protein</fullName>
    </recommendedName>
</protein>
<dbReference type="GO" id="GO:0006423">
    <property type="term" value="P:cysteinyl-tRNA aminoacylation"/>
    <property type="evidence" value="ECO:0007669"/>
    <property type="project" value="TreeGrafter"/>
</dbReference>
<evidence type="ECO:0000313" key="5">
    <source>
        <dbReference type="EMBL" id="EER00619.1"/>
    </source>
</evidence>
<accession>C5LRM4</accession>
<dbReference type="AlphaFoldDB" id="C5LRM4"/>
<proteinExistence type="predicted"/>
<keyword evidence="1" id="KW-0436">Ligase</keyword>
<dbReference type="Pfam" id="PF01406">
    <property type="entry name" value="tRNA-synt_1e"/>
    <property type="match status" value="1"/>
</dbReference>
<evidence type="ECO:0000256" key="1">
    <source>
        <dbReference type="ARBA" id="ARBA00022598"/>
    </source>
</evidence>
<evidence type="ECO:0000259" key="4">
    <source>
        <dbReference type="Pfam" id="PF01406"/>
    </source>
</evidence>
<dbReference type="GO" id="GO:0005737">
    <property type="term" value="C:cytoplasm"/>
    <property type="evidence" value="ECO:0007669"/>
    <property type="project" value="TreeGrafter"/>
</dbReference>
<dbReference type="GO" id="GO:0004817">
    <property type="term" value="F:cysteine-tRNA ligase activity"/>
    <property type="evidence" value="ECO:0007669"/>
    <property type="project" value="TreeGrafter"/>
</dbReference>
<dbReference type="InterPro" id="IPR024909">
    <property type="entry name" value="Cys-tRNA/MSH_ligase"/>
</dbReference>
<gene>
    <name evidence="5" type="ORF">Pmar_PMAR020924</name>
</gene>
<evidence type="ECO:0000313" key="6">
    <source>
        <dbReference type="Proteomes" id="UP000007800"/>
    </source>
</evidence>
<dbReference type="OrthoDB" id="438179at2759"/>
<dbReference type="GO" id="GO:0005524">
    <property type="term" value="F:ATP binding"/>
    <property type="evidence" value="ECO:0007669"/>
    <property type="project" value="UniProtKB-KW"/>
</dbReference>